<feature type="region of interest" description="Disordered" evidence="3">
    <location>
        <begin position="1"/>
        <end position="20"/>
    </location>
</feature>
<evidence type="ECO:0000313" key="4">
    <source>
        <dbReference type="EMBL" id="KAL3786975.1"/>
    </source>
</evidence>
<dbReference type="InterPro" id="IPR002347">
    <property type="entry name" value="SDR_fam"/>
</dbReference>
<dbReference type="PANTHER" id="PTHR44196:SF1">
    <property type="entry name" value="DEHYDROGENASE_REDUCTASE SDR FAMILY MEMBER 7B"/>
    <property type="match status" value="1"/>
</dbReference>
<dbReference type="PRINTS" id="PR00081">
    <property type="entry name" value="GDHRDH"/>
</dbReference>
<protein>
    <recommendedName>
        <fullName evidence="6">NAD(P)-binding protein</fullName>
    </recommendedName>
</protein>
<evidence type="ECO:0008006" key="6">
    <source>
        <dbReference type="Google" id="ProtNLM"/>
    </source>
</evidence>
<accession>A0ABD3PKT0</accession>
<evidence type="ECO:0000313" key="5">
    <source>
        <dbReference type="Proteomes" id="UP001516023"/>
    </source>
</evidence>
<keyword evidence="2" id="KW-0560">Oxidoreductase</keyword>
<comment type="caution">
    <text evidence="4">The sequence shown here is derived from an EMBL/GenBank/DDBJ whole genome shotgun (WGS) entry which is preliminary data.</text>
</comment>
<dbReference type="SUPFAM" id="SSF51735">
    <property type="entry name" value="NAD(P)-binding Rossmann-fold domains"/>
    <property type="match status" value="1"/>
</dbReference>
<evidence type="ECO:0000256" key="3">
    <source>
        <dbReference type="SAM" id="MobiDB-lite"/>
    </source>
</evidence>
<dbReference type="GO" id="GO:0016491">
    <property type="term" value="F:oxidoreductase activity"/>
    <property type="evidence" value="ECO:0007669"/>
    <property type="project" value="UniProtKB-KW"/>
</dbReference>
<dbReference type="AlphaFoldDB" id="A0ABD3PKT0"/>
<comment type="similarity">
    <text evidence="1">Belongs to the short-chain dehydrogenases/reductases (SDR) family.</text>
</comment>
<name>A0ABD3PKT0_9STRA</name>
<dbReference type="InterPro" id="IPR036291">
    <property type="entry name" value="NAD(P)-bd_dom_sf"/>
</dbReference>
<keyword evidence="5" id="KW-1185">Reference proteome</keyword>
<sequence>MGATSSKNAQDTHEIHLPNATQEQYQNKAILLTGASRGLGWSLAHALASCHPSLLILSGRDKEALESVKAECLQIATHTQTTQDAPQYDERIRVECLQCDLSDKSSVENLATSSLQLAKSSPLATIDILINNGGISSRSSFLETRLEVDERLMQVNFLSGAGWPRLWFRVWWRSAGVGLFGLVQFRARGYCEALRAELASSNVSVHVVSPGYIRTNLSMSAVMGDGKAYSKMDETTANGADPNRVACEILTSVANNKSDFVVAATFSARAALWLKFLAPRFLEGQLMKRFEKGRLE</sequence>
<dbReference type="PANTHER" id="PTHR44196">
    <property type="entry name" value="DEHYDROGENASE/REDUCTASE SDR FAMILY MEMBER 7B"/>
    <property type="match status" value="1"/>
</dbReference>
<evidence type="ECO:0000256" key="1">
    <source>
        <dbReference type="ARBA" id="ARBA00006484"/>
    </source>
</evidence>
<organism evidence="4 5">
    <name type="scientific">Cyclotella cryptica</name>
    <dbReference type="NCBI Taxonomy" id="29204"/>
    <lineage>
        <taxon>Eukaryota</taxon>
        <taxon>Sar</taxon>
        <taxon>Stramenopiles</taxon>
        <taxon>Ochrophyta</taxon>
        <taxon>Bacillariophyta</taxon>
        <taxon>Coscinodiscophyceae</taxon>
        <taxon>Thalassiosirophycidae</taxon>
        <taxon>Stephanodiscales</taxon>
        <taxon>Stephanodiscaceae</taxon>
        <taxon>Cyclotella</taxon>
    </lineage>
</organism>
<dbReference type="EMBL" id="JABMIG020000184">
    <property type="protein sequence ID" value="KAL3786975.1"/>
    <property type="molecule type" value="Genomic_DNA"/>
</dbReference>
<proteinExistence type="inferred from homology"/>
<reference evidence="4 5" key="1">
    <citation type="journal article" date="2020" name="G3 (Bethesda)">
        <title>Improved Reference Genome for Cyclotella cryptica CCMP332, a Model for Cell Wall Morphogenesis, Salinity Adaptation, and Lipid Production in Diatoms (Bacillariophyta).</title>
        <authorList>
            <person name="Roberts W.R."/>
            <person name="Downey K.M."/>
            <person name="Ruck E.C."/>
            <person name="Traller J.C."/>
            <person name="Alverson A.J."/>
        </authorList>
    </citation>
    <scope>NUCLEOTIDE SEQUENCE [LARGE SCALE GENOMIC DNA]</scope>
    <source>
        <strain evidence="4 5">CCMP332</strain>
    </source>
</reference>
<dbReference type="Pfam" id="PF00106">
    <property type="entry name" value="adh_short"/>
    <property type="match status" value="1"/>
</dbReference>
<gene>
    <name evidence="4" type="ORF">HJC23_005486</name>
</gene>
<evidence type="ECO:0000256" key="2">
    <source>
        <dbReference type="ARBA" id="ARBA00023002"/>
    </source>
</evidence>
<dbReference type="Gene3D" id="3.40.50.720">
    <property type="entry name" value="NAD(P)-binding Rossmann-like Domain"/>
    <property type="match status" value="1"/>
</dbReference>
<dbReference type="Proteomes" id="UP001516023">
    <property type="component" value="Unassembled WGS sequence"/>
</dbReference>